<evidence type="ECO:0000259" key="16">
    <source>
        <dbReference type="PROSITE" id="PS51918"/>
    </source>
</evidence>
<dbReference type="EMBL" id="MIPT01000001">
    <property type="protein sequence ID" value="OHT20371.1"/>
    <property type="molecule type" value="Genomic_DNA"/>
</dbReference>
<organism evidence="17 18">
    <name type="scientific">Edaphosphingomonas haloaromaticamans</name>
    <dbReference type="NCBI Taxonomy" id="653954"/>
    <lineage>
        <taxon>Bacteria</taxon>
        <taxon>Pseudomonadati</taxon>
        <taxon>Pseudomonadota</taxon>
        <taxon>Alphaproteobacteria</taxon>
        <taxon>Sphingomonadales</taxon>
        <taxon>Rhizorhabdaceae</taxon>
        <taxon>Edaphosphingomonas</taxon>
    </lineage>
</organism>
<keyword evidence="9" id="KW-0479">Metal-binding</keyword>
<dbReference type="RefSeq" id="WP_070933961.1">
    <property type="nucleotide sequence ID" value="NZ_MIPT01000001.1"/>
</dbReference>
<keyword evidence="8" id="KW-0949">S-adenosyl-L-methionine</keyword>
<dbReference type="GO" id="GO:0051539">
    <property type="term" value="F:4 iron, 4 sulfur cluster binding"/>
    <property type="evidence" value="ECO:0007669"/>
    <property type="project" value="UniProtKB-KW"/>
</dbReference>
<keyword evidence="7 15" id="KW-0808">Transferase</keyword>
<dbReference type="InterPro" id="IPR019940">
    <property type="entry name" value="CofH_family"/>
</dbReference>
<dbReference type="InterPro" id="IPR034405">
    <property type="entry name" value="F420"/>
</dbReference>
<evidence type="ECO:0000256" key="10">
    <source>
        <dbReference type="ARBA" id="ARBA00023004"/>
    </source>
</evidence>
<comment type="pathway">
    <text evidence="3">Cofactor biosynthesis; coenzyme F0 biosynthesis.</text>
</comment>
<dbReference type="NCBIfam" id="TIGR03552">
    <property type="entry name" value="F420_cofC"/>
    <property type="match status" value="1"/>
</dbReference>
<dbReference type="OrthoDB" id="9802027at2"/>
<dbReference type="SFLD" id="SFLDS00029">
    <property type="entry name" value="Radical_SAM"/>
    <property type="match status" value="3"/>
</dbReference>
<evidence type="ECO:0000256" key="12">
    <source>
        <dbReference type="ARBA" id="ARBA00023239"/>
    </source>
</evidence>
<proteinExistence type="inferred from homology"/>
<dbReference type="HAMAP" id="MF_01611">
    <property type="entry name" value="FO_synth_sub1"/>
    <property type="match status" value="1"/>
</dbReference>
<name>A0A1S1HFX1_9SPHN</name>
<evidence type="ECO:0000256" key="3">
    <source>
        <dbReference type="ARBA" id="ARBA00004712"/>
    </source>
</evidence>
<dbReference type="InterPro" id="IPR058240">
    <property type="entry name" value="rSAM_sf"/>
</dbReference>
<dbReference type="Pfam" id="PF01983">
    <property type="entry name" value="CofC"/>
    <property type="match status" value="1"/>
</dbReference>
<dbReference type="SUPFAM" id="SSF102114">
    <property type="entry name" value="Radical SAM enzymes"/>
    <property type="match status" value="2"/>
</dbReference>
<comment type="function">
    <text evidence="15">Guanylyltransferase that catalyzes the activation of (2R)-3-phosphoglycerate (3PG) as 3-[(R)-glyceryl]-diphospho-5'-guanosine, via the condensation of 3PG with GTP. It is involved in the biosynthesis of a derivative of the hydride carrier cofactor coenzyme F420, 3PG-F420.</text>
</comment>
<keyword evidence="10" id="KW-0408">Iron</keyword>
<evidence type="ECO:0000256" key="7">
    <source>
        <dbReference type="ARBA" id="ARBA00022679"/>
    </source>
</evidence>
<reference evidence="17 18" key="1">
    <citation type="submission" date="2016-09" db="EMBL/GenBank/DDBJ databases">
        <title>Metabolic pathway, cell adaptation mechanisms and a novel monoxygenase revealed through proteogenomic-transcription analysis of a Sphingomonas haloaromaticamans strain degrading the fungicide ortho-phenylphenol.</title>
        <authorList>
            <person name="Perruchon C."/>
            <person name="Papadopoulou E.S."/>
            <person name="Rousidou C."/>
            <person name="Vasileiadis S."/>
            <person name="Tanou G."/>
            <person name="Amoutzias G."/>
            <person name="Molassiotis A."/>
            <person name="Karpouzas D.G."/>
        </authorList>
    </citation>
    <scope>NUCLEOTIDE SEQUENCE [LARGE SCALE GENOMIC DNA]</scope>
    <source>
        <strain evidence="17 18">P3</strain>
    </source>
</reference>
<dbReference type="InterPro" id="IPR013785">
    <property type="entry name" value="Aldolase_TIM"/>
</dbReference>
<dbReference type="AlphaFoldDB" id="A0A1S1HFX1"/>
<dbReference type="UniPathway" id="UPA00071"/>
<dbReference type="InterPro" id="IPR020050">
    <property type="entry name" value="FO_synthase_su2"/>
</dbReference>
<evidence type="ECO:0000256" key="4">
    <source>
        <dbReference type="ARBA" id="ARBA00010051"/>
    </source>
</evidence>
<dbReference type="NCBIfam" id="NF004884">
    <property type="entry name" value="PRK06245.1"/>
    <property type="match status" value="1"/>
</dbReference>
<dbReference type="NCBIfam" id="TIGR00423">
    <property type="entry name" value="CofH family radical SAM protein"/>
    <property type="match status" value="1"/>
</dbReference>
<comment type="catalytic activity">
    <reaction evidence="15">
        <text>(2R)-3-phosphoglycerate + GTP + H(+) = 3-[(R)-glyceryl]-diphospho-5'-guanosine + diphosphate</text>
        <dbReference type="Rhea" id="RHEA:63440"/>
        <dbReference type="ChEBI" id="CHEBI:15378"/>
        <dbReference type="ChEBI" id="CHEBI:33019"/>
        <dbReference type="ChEBI" id="CHEBI:37565"/>
        <dbReference type="ChEBI" id="CHEBI:58272"/>
        <dbReference type="ChEBI" id="CHEBI:147306"/>
        <dbReference type="EC" id="2.7.7.106"/>
    </reaction>
</comment>
<dbReference type="InterPro" id="IPR019939">
    <property type="entry name" value="CofG_family"/>
</dbReference>
<comment type="catalytic activity">
    <reaction evidence="13">
        <text>5-amino-6-(D-ribitylamino)uracil + L-tyrosine + S-adenosyl-L-methionine = 5-amino-5-(4-hydroxybenzyl)-6-(D-ribitylimino)-5,6-dihydrouracil + 2-iminoacetate + 5'-deoxyadenosine + L-methionine + H(+)</text>
        <dbReference type="Rhea" id="RHEA:55200"/>
        <dbReference type="ChEBI" id="CHEBI:15378"/>
        <dbReference type="ChEBI" id="CHEBI:15934"/>
        <dbReference type="ChEBI" id="CHEBI:17319"/>
        <dbReference type="ChEBI" id="CHEBI:57844"/>
        <dbReference type="ChEBI" id="CHEBI:58315"/>
        <dbReference type="ChEBI" id="CHEBI:59789"/>
        <dbReference type="ChEBI" id="CHEBI:77846"/>
        <dbReference type="ChEBI" id="CHEBI:85936"/>
        <dbReference type="EC" id="2.5.1.147"/>
    </reaction>
</comment>
<comment type="similarity">
    <text evidence="4">In the C-terminal section; belongs to the radical SAM superfamily. CofH family.</text>
</comment>
<dbReference type="SFLD" id="SFLDF00294">
    <property type="entry name" value="7_8-didemethyl-8-hydroxy-5-dea"/>
    <property type="match status" value="1"/>
</dbReference>
<evidence type="ECO:0000256" key="6">
    <source>
        <dbReference type="ARBA" id="ARBA00022485"/>
    </source>
</evidence>
<dbReference type="NCBIfam" id="TIGR03551">
    <property type="entry name" value="F420_cofH"/>
    <property type="match status" value="1"/>
</dbReference>
<evidence type="ECO:0000256" key="14">
    <source>
        <dbReference type="ARBA" id="ARBA00048974"/>
    </source>
</evidence>
<dbReference type="Gene3D" id="3.90.550.10">
    <property type="entry name" value="Spore Coat Polysaccharide Biosynthesis Protein SpsA, Chain A"/>
    <property type="match status" value="1"/>
</dbReference>
<dbReference type="PROSITE" id="PS51918">
    <property type="entry name" value="RADICAL_SAM"/>
    <property type="match status" value="2"/>
</dbReference>
<keyword evidence="15" id="KW-0548">Nucleotidyltransferase</keyword>
<dbReference type="SFLD" id="SFLDG01389">
    <property type="entry name" value="menaquinone_synthsis_involved"/>
    <property type="match status" value="1"/>
</dbReference>
<gene>
    <name evidence="17" type="primary">mqnE</name>
    <name evidence="15" type="synonym">fbiD</name>
    <name evidence="17" type="ORF">BHE75_02369</name>
</gene>
<dbReference type="InterPro" id="IPR045567">
    <property type="entry name" value="CofH/MnqC-like_C"/>
</dbReference>
<dbReference type="CDD" id="cd01335">
    <property type="entry name" value="Radical_SAM"/>
    <property type="match status" value="2"/>
</dbReference>
<dbReference type="InterPro" id="IPR029044">
    <property type="entry name" value="Nucleotide-diphossugar_trans"/>
</dbReference>
<evidence type="ECO:0000313" key="18">
    <source>
        <dbReference type="Proteomes" id="UP000179467"/>
    </source>
</evidence>
<dbReference type="SFLD" id="SFLDG01388">
    <property type="entry name" value="7_8-didemethyl-8-hydroxy-5-dea"/>
    <property type="match status" value="2"/>
</dbReference>
<dbReference type="UniPathway" id="UPA00072"/>
<evidence type="ECO:0000256" key="13">
    <source>
        <dbReference type="ARBA" id="ARBA00048468"/>
    </source>
</evidence>
<evidence type="ECO:0000256" key="11">
    <source>
        <dbReference type="ARBA" id="ARBA00023014"/>
    </source>
</evidence>
<evidence type="ECO:0000256" key="5">
    <source>
        <dbReference type="ARBA" id="ARBA00010826"/>
    </source>
</evidence>
<keyword evidence="18" id="KW-1185">Reference proteome</keyword>
<keyword evidence="11" id="KW-0411">Iron-sulfur</keyword>
<feature type="domain" description="Radical SAM core" evidence="16">
    <location>
        <begin position="241"/>
        <end position="488"/>
    </location>
</feature>
<dbReference type="PANTHER" id="PTHR43076">
    <property type="entry name" value="FO SYNTHASE (COFH)"/>
    <property type="match status" value="1"/>
</dbReference>
<evidence type="ECO:0000313" key="17">
    <source>
        <dbReference type="EMBL" id="OHT20371.1"/>
    </source>
</evidence>
<dbReference type="SMART" id="SM00729">
    <property type="entry name" value="Elp3"/>
    <property type="match status" value="2"/>
</dbReference>
<comment type="cofactor">
    <cofactor evidence="1">
        <name>[4Fe-4S] cluster</name>
        <dbReference type="ChEBI" id="CHEBI:49883"/>
    </cofactor>
</comment>
<dbReference type="HAMAP" id="MF_02114">
    <property type="entry name" value="CofC"/>
    <property type="match status" value="1"/>
</dbReference>
<dbReference type="Gene3D" id="3.20.20.70">
    <property type="entry name" value="Aldolase class I"/>
    <property type="match status" value="2"/>
</dbReference>
<dbReference type="SFLD" id="SFLDF00343">
    <property type="entry name" value="aminofutalosine_synthase_(mqnE"/>
    <property type="match status" value="1"/>
</dbReference>
<keyword evidence="6" id="KW-0004">4Fe-4S</keyword>
<dbReference type="GO" id="GO:0005525">
    <property type="term" value="F:GTP binding"/>
    <property type="evidence" value="ECO:0007669"/>
    <property type="project" value="UniProtKB-KW"/>
</dbReference>
<dbReference type="SUPFAM" id="SSF53448">
    <property type="entry name" value="Nucleotide-diphospho-sugar transferases"/>
    <property type="match status" value="1"/>
</dbReference>
<dbReference type="HAMAP" id="MF_01612">
    <property type="entry name" value="FO_synth_sub2"/>
    <property type="match status" value="1"/>
</dbReference>
<comment type="pathway">
    <text evidence="15">Cofactor biosynthesis; coenzyme F420 biosynthesis.</text>
</comment>
<dbReference type="Pfam" id="PF04055">
    <property type="entry name" value="Radical_SAM"/>
    <property type="match status" value="2"/>
</dbReference>
<dbReference type="InterPro" id="IPR006638">
    <property type="entry name" value="Elp3/MiaA/NifB-like_rSAM"/>
</dbReference>
<dbReference type="SFLD" id="SFLDG01064">
    <property type="entry name" value="F420__menaquinone_cofactor_bio"/>
    <property type="match status" value="3"/>
</dbReference>
<evidence type="ECO:0000256" key="8">
    <source>
        <dbReference type="ARBA" id="ARBA00022691"/>
    </source>
</evidence>
<feature type="domain" description="Radical SAM core" evidence="16">
    <location>
        <begin position="651"/>
        <end position="891"/>
    </location>
</feature>
<keyword evidence="12" id="KW-0456">Lyase</keyword>
<evidence type="ECO:0000256" key="2">
    <source>
        <dbReference type="ARBA" id="ARBA00003692"/>
    </source>
</evidence>
<comment type="similarity">
    <text evidence="5">In the N-terminal section; belongs to the radical SAM superfamily. CofG family.</text>
</comment>
<dbReference type="InterPro" id="IPR002835">
    <property type="entry name" value="CofC"/>
</dbReference>
<dbReference type="GO" id="GO:0052645">
    <property type="term" value="P:F420-0 metabolic process"/>
    <property type="evidence" value="ECO:0007669"/>
    <property type="project" value="UniProtKB-UniRule"/>
</dbReference>
<keyword evidence="15" id="KW-0547">Nucleotide-binding</keyword>
<comment type="similarity">
    <text evidence="15">Belongs to the CofC family.</text>
</comment>
<dbReference type="GO" id="GO:0044689">
    <property type="term" value="F:7,8-didemethyl-8-hydroxy-5-deazariboflavin synthase activity"/>
    <property type="evidence" value="ECO:0007669"/>
    <property type="project" value="UniProtKB-EC"/>
</dbReference>
<dbReference type="EC" id="2.7.7.106" evidence="15"/>
<evidence type="ECO:0000256" key="9">
    <source>
        <dbReference type="ARBA" id="ARBA00022723"/>
    </source>
</evidence>
<dbReference type="GO" id="GO:0043814">
    <property type="term" value="F:phospholactate guanylyltransferase activity"/>
    <property type="evidence" value="ECO:0007669"/>
    <property type="project" value="InterPro"/>
</dbReference>
<dbReference type="GO" id="GO:0046872">
    <property type="term" value="F:metal ion binding"/>
    <property type="evidence" value="ECO:0007669"/>
    <property type="project" value="UniProtKB-KW"/>
</dbReference>
<dbReference type="GO" id="GO:0141093">
    <property type="term" value="F:5-amino-6-(D-ribitylamino)uracil--L-tyrosine 4-hydroxyphenyl transferase activity"/>
    <property type="evidence" value="ECO:0007669"/>
    <property type="project" value="UniProtKB-EC"/>
</dbReference>
<dbReference type="NCBIfam" id="TIGR03550">
    <property type="entry name" value="F420_cofG"/>
    <property type="match status" value="1"/>
</dbReference>
<evidence type="ECO:0000256" key="15">
    <source>
        <dbReference type="HAMAP-Rule" id="MF_02114"/>
    </source>
</evidence>
<dbReference type="Proteomes" id="UP000179467">
    <property type="component" value="Unassembled WGS sequence"/>
</dbReference>
<sequence>MALLGEGGIWAVVPVKRLAEAKSRLAEVLGGDRADFVLAMASHVIATLASSRHFAGVIAVTGDARMAGAAQAAGAVAVADAGEGLNAAMAAGIDRALALGARHIALVPADLALIDDAAIDRIVGRYRTGQGPLIAPCAAGDGTNLLLMPADRIVPPAFGPDSFARHRDAAPDAAAFVDDAIGLDVDRAIDLAVAAGALAGRDHPLAPLLAQYEAAALLAADPGELAAAAGKLRDQGHGDIVTYSPKVFLPLTMLCRDVCHYCTFAKTPRRLESPYMAVTEAVEIAKRGAAMGCREALFTLGEKPELRYAAAHEWLDANGFSSTLDYVAHVAAAVRDQTGLLPHINAGCMTDEEIAALRPVSASMGLMLETIADRLGEPGGPHHGSPDKVPALRLATIEAAGRQAVPFTSGILIGIGETRAERIEAIAALRALHVRHGHLQEVIVQNFLPKPGTKMANAPAAEADELLWTIAVARLMLGPDMSIQAPPNLAPTDLPRLIEAGINDWGGVSPLTPDHVNPEAPWPEIERLRAATAAGGKVLAERLTIYPAYARDAARWLDPAMRRPVLEHSDAVGLGRESGWRAGRSETMASVPRVGSGRTRIAKMVDAALGGEWASFAADDIAALFAARGNDYHRVCEAADHLRARAVGDAATYVVNRNINYTNICSYRCNFCAFSKGNRKAAGNEAAYLLDMAEIAARVTEARDRGGTEVCLQGGIHPSFTGETYLEIVRTVKRADPAMHVHAFSPLEISHGASTLGMKLPDYLAMLRDEGLGSLPGTAAEILHDPVRAILCPDKLSTGEWLEVIETAHLQGIRTTATIMFGHVDDYRDWAIHLAAIRDLQLRTGGFTEFVPLAFVAHEAPIYRRGAARPGPTAREAVLMHAVSRLVLGFDNIQASWVKMGREGMRAALRAGANDLGGTLMNESITRAAGATHGQEMTAADMRAMAASLGRTPIRRTTLYGRAEPEEACIAAE</sequence>
<dbReference type="Pfam" id="PF19288">
    <property type="entry name" value="CofH_C"/>
    <property type="match status" value="1"/>
</dbReference>
<protein>
    <recommendedName>
        <fullName evidence="15">3-phospho-D-glycerate guanylyltransferase</fullName>
        <shortName evidence="15">3PG guanylyltransferase</shortName>
        <ecNumber evidence="15">2.7.7.106</ecNumber>
    </recommendedName>
</protein>
<keyword evidence="15" id="KW-0342">GTP-binding</keyword>
<evidence type="ECO:0000256" key="1">
    <source>
        <dbReference type="ARBA" id="ARBA00001966"/>
    </source>
</evidence>
<dbReference type="PANTHER" id="PTHR43076:SF1">
    <property type="entry name" value="LIPOYL SYNTHASE 2"/>
    <property type="match status" value="1"/>
</dbReference>
<comment type="function">
    <text evidence="2">Catalyzes the radical-mediated synthesis of 7,8-didemethyl-8-hydroxy-5-deazariboflavin (FO) from 5-amino-6-(D-ribitylamino)uracil and L-tyrosine.</text>
</comment>
<accession>A0A1S1HFX1</accession>
<dbReference type="InterPro" id="IPR007197">
    <property type="entry name" value="rSAM"/>
</dbReference>
<comment type="catalytic activity">
    <reaction evidence="14">
        <text>5-amino-5-(4-hydroxybenzyl)-6-(D-ribitylimino)-5,6-dihydrouracil + S-adenosyl-L-methionine = 7,8-didemethyl-8-hydroxy-5-deazariboflavin + 5'-deoxyadenosine + L-methionine + NH4(+) + H(+)</text>
        <dbReference type="Rhea" id="RHEA:55204"/>
        <dbReference type="ChEBI" id="CHEBI:15378"/>
        <dbReference type="ChEBI" id="CHEBI:17319"/>
        <dbReference type="ChEBI" id="CHEBI:28938"/>
        <dbReference type="ChEBI" id="CHEBI:57844"/>
        <dbReference type="ChEBI" id="CHEBI:59789"/>
        <dbReference type="ChEBI" id="CHEBI:59904"/>
        <dbReference type="ChEBI" id="CHEBI:85936"/>
        <dbReference type="EC" id="4.3.1.32"/>
    </reaction>
</comment>
<comment type="caution">
    <text evidence="17">The sequence shown here is derived from an EMBL/GenBank/DDBJ whole genome shotgun (WGS) entry which is preliminary data.</text>
</comment>